<dbReference type="HAMAP" id="MF_00844_B">
    <property type="entry name" value="RqcH_B"/>
    <property type="match status" value="1"/>
</dbReference>
<comment type="function">
    <text evidence="5">Key component of the ribosome quality control system (RQC), a ribosome-associated complex that mediates the extraction of incompletely synthesized nascent chains from stalled ribosomes and their subsequent degradation. RqcH recruits Ala-charged tRNA, and with RqcP directs the elongation of stalled nascent chains on 50S ribosomal subunits, leading to non-templated C-terminal alanine extensions (Ala tail). The Ala tail promotes nascent chain degradation. May add between 1 and at least 8 Ala residues. Binds to stalled 50S ribosomal subunits.</text>
</comment>
<dbReference type="InterPro" id="IPR043682">
    <property type="entry name" value="RqcH_bacterial"/>
</dbReference>
<dbReference type="Gene3D" id="3.40.970.40">
    <property type="entry name" value="fibrinogen binding protein from staphylococcus aureus domain like"/>
    <property type="match status" value="1"/>
</dbReference>
<keyword evidence="4 5" id="KW-0648">Protein biosynthesis</keyword>
<dbReference type="RefSeq" id="WP_161919057.1">
    <property type="nucleotide sequence ID" value="NZ_JAACYS010000001.1"/>
</dbReference>
<dbReference type="InterPro" id="IPR051608">
    <property type="entry name" value="RQC_Subunit_NEMF"/>
</dbReference>
<dbReference type="Gene3D" id="1.10.8.50">
    <property type="match status" value="1"/>
</dbReference>
<comment type="similarity">
    <text evidence="5">Belongs to the NEMF family.</text>
</comment>
<feature type="coiled-coil region" evidence="5">
    <location>
        <begin position="295"/>
        <end position="322"/>
    </location>
</feature>
<keyword evidence="8" id="KW-1185">Reference proteome</keyword>
<comment type="subunit">
    <text evidence="5">Associates with stalled 50S ribosomal subunits. Binds to RqcP.</text>
</comment>
<evidence type="ECO:0000256" key="2">
    <source>
        <dbReference type="ARBA" id="ARBA00022730"/>
    </source>
</evidence>
<keyword evidence="1 5" id="KW-0820">tRNA-binding</keyword>
<dbReference type="PANTHER" id="PTHR15239">
    <property type="entry name" value="NUCLEAR EXPORT MEDIATOR FACTOR NEMF"/>
    <property type="match status" value="1"/>
</dbReference>
<evidence type="ECO:0000256" key="1">
    <source>
        <dbReference type="ARBA" id="ARBA00022555"/>
    </source>
</evidence>
<evidence type="ECO:0000313" key="7">
    <source>
        <dbReference type="EMBL" id="NCU16222.1"/>
    </source>
</evidence>
<evidence type="ECO:0000256" key="3">
    <source>
        <dbReference type="ARBA" id="ARBA00022884"/>
    </source>
</evidence>
<sequence length="569" mass="65490">MSFDGLFTHRMVKELSPLLQGGRIMKIHQPFINEIILTVRARGKNHRVLLSAHPSYARVQITQETYENPKEAPMFCMMLRKHLEGQFIEEIQQVGLDRIIIFKIRGRNEIGDISYKNLIIEIMGRHSNIILVDDERNMILDSIKHISYAVNRHRAILPGHEYISPPEQVKLNPFEATEEDVLKLVDFNSGKLDKQLVAQFAGISPLFAKEVIHKAEIANRVTLPKSFIKLVDRVKNGEIEPTIIKGENKEVFYYIPLEHVKGERKTFSSLSELLDAFYFGKAERDRVKQLAGDLEKFLKNEIEKNETKIKKLEKDLEEAENSEIYQLYGELLTAYLYMVEKGIEEITVENYYEDNKPITIPLNPNKTPAENAQWYFNKYQKGKHAVVAVNEQIEKTQEDLLYLESVLQQIETAAPKDIEEIKEELAEQGYIKKRPTKRNRKQQSLAPVLEQYVSSDGTIILVGKNNKQNDYLTMELAKKEEIWLHTKDIPGSHVVIRSTDPSEQTILEAAMLAAYFSKARSSSSVPVDYTKIKHVRKPSGAKPGFVIYDHQQTIYVTPDIELVSKLKVK</sequence>
<dbReference type="Proteomes" id="UP000743899">
    <property type="component" value="Unassembled WGS sequence"/>
</dbReference>
<dbReference type="Pfam" id="PF05833">
    <property type="entry name" value="NFACT_N"/>
    <property type="match status" value="1"/>
</dbReference>
<dbReference type="PANTHER" id="PTHR15239:SF6">
    <property type="entry name" value="RIBOSOME QUALITY CONTROL COMPLEX SUBUNIT NEMF"/>
    <property type="match status" value="1"/>
</dbReference>
<keyword evidence="5" id="KW-0175">Coiled coil</keyword>
<name>A0ABX0A4T1_9BACI</name>
<accession>A0ABX0A4T1</accession>
<evidence type="ECO:0000313" key="8">
    <source>
        <dbReference type="Proteomes" id="UP000743899"/>
    </source>
</evidence>
<gene>
    <name evidence="5" type="primary">rqcH</name>
    <name evidence="7" type="ORF">GW534_00335</name>
</gene>
<dbReference type="InterPro" id="IPR008532">
    <property type="entry name" value="NFACT_RNA-bd"/>
</dbReference>
<protein>
    <recommendedName>
        <fullName evidence="5">Rqc2 homolog RqcH</fullName>
        <shortName evidence="5">RqcH</shortName>
    </recommendedName>
</protein>
<reference evidence="7 8" key="1">
    <citation type="submission" date="2020-01" db="EMBL/GenBank/DDBJ databases">
        <title>A novel Bacillus sp. from Pasinler.</title>
        <authorList>
            <person name="Adiguzel A."/>
            <person name="Ay H."/>
            <person name="Baltaci M.O."/>
        </authorList>
    </citation>
    <scope>NUCLEOTIDE SEQUENCE [LARGE SCALE GENOMIC DNA]</scope>
    <source>
        <strain evidence="7 8">P1</strain>
    </source>
</reference>
<organism evidence="7 8">
    <name type="scientific">Pallidibacillus pasinlerensis</name>
    <dbReference type="NCBI Taxonomy" id="2703818"/>
    <lineage>
        <taxon>Bacteria</taxon>
        <taxon>Bacillati</taxon>
        <taxon>Bacillota</taxon>
        <taxon>Bacilli</taxon>
        <taxon>Bacillales</taxon>
        <taxon>Bacillaceae</taxon>
        <taxon>Pallidibacillus</taxon>
    </lineage>
</organism>
<keyword evidence="3 5" id="KW-0694">RNA-binding</keyword>
<dbReference type="Gene3D" id="2.30.310.10">
    <property type="entry name" value="ibrinogen binding protein from staphylococcus aureus domain"/>
    <property type="match status" value="1"/>
</dbReference>
<comment type="caution">
    <text evidence="7">The sequence shown here is derived from an EMBL/GenBank/DDBJ whole genome shotgun (WGS) entry which is preliminary data.</text>
</comment>
<dbReference type="EMBL" id="JAACYS010000001">
    <property type="protein sequence ID" value="NCU16222.1"/>
    <property type="molecule type" value="Genomic_DNA"/>
</dbReference>
<dbReference type="Pfam" id="PF05670">
    <property type="entry name" value="NFACT-R_1"/>
    <property type="match status" value="1"/>
</dbReference>
<keyword evidence="2 5" id="KW-0699">rRNA-binding</keyword>
<proteinExistence type="inferred from homology"/>
<evidence type="ECO:0000256" key="5">
    <source>
        <dbReference type="HAMAP-Rule" id="MF_00844"/>
    </source>
</evidence>
<evidence type="ECO:0000256" key="4">
    <source>
        <dbReference type="ARBA" id="ARBA00022917"/>
    </source>
</evidence>
<feature type="domain" description="NFACT RNA-binding" evidence="6">
    <location>
        <begin position="452"/>
        <end position="540"/>
    </location>
</feature>
<evidence type="ECO:0000259" key="6">
    <source>
        <dbReference type="Pfam" id="PF05670"/>
    </source>
</evidence>